<keyword evidence="3 5" id="KW-1133">Transmembrane helix</keyword>
<feature type="transmembrane region" description="Helical" evidence="5">
    <location>
        <begin position="83"/>
        <end position="101"/>
    </location>
</feature>
<dbReference type="SUPFAM" id="SSF103473">
    <property type="entry name" value="MFS general substrate transporter"/>
    <property type="match status" value="1"/>
</dbReference>
<keyword evidence="2 5" id="KW-0812">Transmembrane</keyword>
<evidence type="ECO:0000259" key="6">
    <source>
        <dbReference type="PROSITE" id="PS50850"/>
    </source>
</evidence>
<reference evidence="7 8" key="1">
    <citation type="submission" date="2016-04" db="EMBL/GenBank/DDBJ databases">
        <title>Complete genome sequence of the haloalkaliphilic hydrocarbon-degrading bacterium Dietzia psychralcaliphila ILA-1T, isolated from a drain of a fish product-processing plant.</title>
        <authorList>
            <person name="Zhao J."/>
            <person name="Hu B."/>
            <person name="Geng S."/>
            <person name="Nie Y."/>
            <person name="Tang Y."/>
        </authorList>
    </citation>
    <scope>NUCLEOTIDE SEQUENCE [LARGE SCALE GENOMIC DNA]</scope>
    <source>
        <strain evidence="7 8">ILA-1</strain>
    </source>
</reference>
<dbReference type="PANTHER" id="PTHR23527:SF1">
    <property type="entry name" value="BLL3282 PROTEIN"/>
    <property type="match status" value="1"/>
</dbReference>
<evidence type="ECO:0000256" key="3">
    <source>
        <dbReference type="ARBA" id="ARBA00022989"/>
    </source>
</evidence>
<feature type="transmembrane region" description="Helical" evidence="5">
    <location>
        <begin position="107"/>
        <end position="131"/>
    </location>
</feature>
<dbReference type="Pfam" id="PF07690">
    <property type="entry name" value="MFS_1"/>
    <property type="match status" value="1"/>
</dbReference>
<feature type="transmembrane region" description="Helical" evidence="5">
    <location>
        <begin position="224"/>
        <end position="246"/>
    </location>
</feature>
<dbReference type="Proteomes" id="UP000244903">
    <property type="component" value="Chromosome"/>
</dbReference>
<evidence type="ECO:0000313" key="7">
    <source>
        <dbReference type="EMBL" id="AWH97596.1"/>
    </source>
</evidence>
<dbReference type="AlphaFoldDB" id="A0AAD0JXJ6"/>
<sequence length="401" mass="40418">MRAGSADESRVTPRQWAILGVGTLAASSASAFVAGVAFLLPFLHTEAGLSLTMAGVLVAMPAVGTALTLVAWGWLVDRTGERVVLVSGSVLTSAALAGALFTPSLPLLAAFFLLAGATSASAASASGRLVVGWFPAQRRGMAMGVRQMSQPLGAAVAAMAMPALAASQGLRAALAVPLAMAAVSAVAALVVVTDPPRPDRHDPASTTLASSPYRASRYLHRIHGVSVLLVLPQALMQSFMLAWLVLGHGWSPVSAGVVVTVAQLLGAVGRIVVGVISDRVGSRMTPLRAVAMSVSGGLVALAAAEAFGAPGAIAVALAVIATVLSVADNGLAFTAVAEHAGPHWSGRALGVQNTSQFLALSAITPVFAAGIDRWGYGPVFAGAAVVAALAVPIVPRTDRTR</sequence>
<evidence type="ECO:0000256" key="5">
    <source>
        <dbReference type="SAM" id="Phobius"/>
    </source>
</evidence>
<dbReference type="Gene3D" id="1.20.1250.20">
    <property type="entry name" value="MFS general substrate transporter like domains"/>
    <property type="match status" value="2"/>
</dbReference>
<feature type="transmembrane region" description="Helical" evidence="5">
    <location>
        <begin position="252"/>
        <end position="277"/>
    </location>
</feature>
<name>A0AAD0JXJ6_9ACTN</name>
<dbReference type="InterPro" id="IPR011701">
    <property type="entry name" value="MFS"/>
</dbReference>
<feature type="transmembrane region" description="Helical" evidence="5">
    <location>
        <begin position="152"/>
        <end position="168"/>
    </location>
</feature>
<dbReference type="InterPro" id="IPR052952">
    <property type="entry name" value="MFS-Transporter"/>
</dbReference>
<feature type="domain" description="Major facilitator superfamily (MFS) profile" evidence="6">
    <location>
        <begin position="15"/>
        <end position="399"/>
    </location>
</feature>
<evidence type="ECO:0000256" key="1">
    <source>
        <dbReference type="ARBA" id="ARBA00004651"/>
    </source>
</evidence>
<dbReference type="PANTHER" id="PTHR23527">
    <property type="entry name" value="BLL3282 PROTEIN"/>
    <property type="match status" value="1"/>
</dbReference>
<feature type="transmembrane region" description="Helical" evidence="5">
    <location>
        <begin position="174"/>
        <end position="192"/>
    </location>
</feature>
<protein>
    <submittedName>
        <fullName evidence="7">MFS transporter</fullName>
    </submittedName>
</protein>
<dbReference type="GO" id="GO:0022857">
    <property type="term" value="F:transmembrane transporter activity"/>
    <property type="evidence" value="ECO:0007669"/>
    <property type="project" value="InterPro"/>
</dbReference>
<feature type="transmembrane region" description="Helical" evidence="5">
    <location>
        <begin position="49"/>
        <end position="76"/>
    </location>
</feature>
<feature type="transmembrane region" description="Helical" evidence="5">
    <location>
        <begin position="16"/>
        <end position="43"/>
    </location>
</feature>
<dbReference type="PROSITE" id="PS50850">
    <property type="entry name" value="MFS"/>
    <property type="match status" value="1"/>
</dbReference>
<evidence type="ECO:0000256" key="4">
    <source>
        <dbReference type="ARBA" id="ARBA00023136"/>
    </source>
</evidence>
<feature type="transmembrane region" description="Helical" evidence="5">
    <location>
        <begin position="374"/>
        <end position="394"/>
    </location>
</feature>
<dbReference type="EMBL" id="CP015453">
    <property type="protein sequence ID" value="AWH97596.1"/>
    <property type="molecule type" value="Genomic_DNA"/>
</dbReference>
<dbReference type="GO" id="GO:0005886">
    <property type="term" value="C:plasma membrane"/>
    <property type="evidence" value="ECO:0007669"/>
    <property type="project" value="UniProtKB-SubCell"/>
</dbReference>
<dbReference type="InterPro" id="IPR036259">
    <property type="entry name" value="MFS_trans_sf"/>
</dbReference>
<keyword evidence="8" id="KW-1185">Reference proteome</keyword>
<evidence type="ECO:0000313" key="8">
    <source>
        <dbReference type="Proteomes" id="UP000244903"/>
    </source>
</evidence>
<organism evidence="7 8">
    <name type="scientific">Dietzia psychralcaliphila</name>
    <dbReference type="NCBI Taxonomy" id="139021"/>
    <lineage>
        <taxon>Bacteria</taxon>
        <taxon>Bacillati</taxon>
        <taxon>Actinomycetota</taxon>
        <taxon>Actinomycetes</taxon>
        <taxon>Mycobacteriales</taxon>
        <taxon>Dietziaceae</taxon>
        <taxon>Dietzia</taxon>
    </lineage>
</organism>
<dbReference type="InterPro" id="IPR020846">
    <property type="entry name" value="MFS_dom"/>
</dbReference>
<comment type="subcellular location">
    <subcellularLocation>
        <location evidence="1">Cell membrane</location>
        <topology evidence="1">Multi-pass membrane protein</topology>
    </subcellularLocation>
</comment>
<keyword evidence="4 5" id="KW-0472">Membrane</keyword>
<accession>A0AAD0JXJ6</accession>
<gene>
    <name evidence="7" type="ORF">A6048_17700</name>
</gene>
<evidence type="ECO:0000256" key="2">
    <source>
        <dbReference type="ARBA" id="ARBA00022692"/>
    </source>
</evidence>
<dbReference type="KEGG" id="dpc:A6048_17700"/>
<proteinExistence type="predicted"/>